<feature type="region of interest" description="Disordered" evidence="1">
    <location>
        <begin position="230"/>
        <end position="312"/>
    </location>
</feature>
<accession>A0A8K0PGT2</accession>
<dbReference type="AlphaFoldDB" id="A0A8K0PGT2"/>
<evidence type="ECO:0000313" key="3">
    <source>
        <dbReference type="Proteomes" id="UP000809789"/>
    </source>
</evidence>
<dbReference type="OrthoDB" id="5382953at2759"/>
<dbReference type="Proteomes" id="UP000809789">
    <property type="component" value="Unassembled WGS sequence"/>
</dbReference>
<evidence type="ECO:0000313" key="2">
    <source>
        <dbReference type="EMBL" id="KAG8631710.1"/>
    </source>
</evidence>
<protein>
    <submittedName>
        <fullName evidence="2">Uncharacterized protein</fullName>
    </submittedName>
</protein>
<feature type="compositionally biased region" description="Basic and acidic residues" evidence="1">
    <location>
        <begin position="267"/>
        <end position="299"/>
    </location>
</feature>
<name>A0A8K0PGT2_9PEZI</name>
<gene>
    <name evidence="2" type="ORF">KVT40_000850</name>
</gene>
<organism evidence="2 3">
    <name type="scientific">Elsinoe batatas</name>
    <dbReference type="NCBI Taxonomy" id="2601811"/>
    <lineage>
        <taxon>Eukaryota</taxon>
        <taxon>Fungi</taxon>
        <taxon>Dikarya</taxon>
        <taxon>Ascomycota</taxon>
        <taxon>Pezizomycotina</taxon>
        <taxon>Dothideomycetes</taxon>
        <taxon>Dothideomycetidae</taxon>
        <taxon>Myriangiales</taxon>
        <taxon>Elsinoaceae</taxon>
        <taxon>Elsinoe</taxon>
    </lineage>
</organism>
<feature type="compositionally biased region" description="Basic and acidic residues" evidence="1">
    <location>
        <begin position="244"/>
        <end position="253"/>
    </location>
</feature>
<sequence length="492" mass="54877">MTSTFTPEPRLLRPVDPSTPSDDWPILTLSSVEVFPSDVASFDPASFTSLLTADVHTPLLLRAKLPSVPRDLAHLRIRPGGAELIELAQVRQFAYGQYDDGRIDIWAAGKAGWFTVRPSRAYKAIYDAMIEAIEALYYAADVYSRVNETKSRKGKRRRADVSAEEVFAGYAQANQLAGEEIGRMVFVKHRGFLIKSMVQGKEEVEWEKTGIWEWLVDTFPDDVDDLKNQLQGGKVRSKAGTKRKRDDHDKQSERVGSIRSGRSRGRMGRDEPSTPRTETPHDSDESERPGKRPRGEKGKSVLRPKSTTFIPIEAEDDNVDELADLPQSDLRPERKLPPVKIRLGARNASHLVSKQDGDVTAGAEVVDEGIDMGHDDSEKSEDSTELMIPNLTGFGSSIPVRLRKEHTAGNGEGDTWSCPLDGCMHKVYAASDAASQKLIKGHYRVHVNNEDAEVRMQLVKRMEAPGQPVNRLMKRIQEIGGRGFPAPIVRRY</sequence>
<proteinExistence type="predicted"/>
<evidence type="ECO:0000256" key="1">
    <source>
        <dbReference type="SAM" id="MobiDB-lite"/>
    </source>
</evidence>
<keyword evidence="3" id="KW-1185">Reference proteome</keyword>
<dbReference type="EMBL" id="JAESVG020000001">
    <property type="protein sequence ID" value="KAG8631710.1"/>
    <property type="molecule type" value="Genomic_DNA"/>
</dbReference>
<reference evidence="2" key="1">
    <citation type="submission" date="2021-07" db="EMBL/GenBank/DDBJ databases">
        <title>Elsinoe batatas strain:CRI-CJ2 Genome sequencing and assembly.</title>
        <authorList>
            <person name="Huang L."/>
        </authorList>
    </citation>
    <scope>NUCLEOTIDE SEQUENCE</scope>
    <source>
        <strain evidence="2">CRI-CJ2</strain>
    </source>
</reference>
<comment type="caution">
    <text evidence="2">The sequence shown here is derived from an EMBL/GenBank/DDBJ whole genome shotgun (WGS) entry which is preliminary data.</text>
</comment>